<dbReference type="PROSITE" id="PS50011">
    <property type="entry name" value="PROTEIN_KINASE_DOM"/>
    <property type="match status" value="1"/>
</dbReference>
<feature type="domain" description="Bulb-type lectin" evidence="13">
    <location>
        <begin position="42"/>
        <end position="168"/>
    </location>
</feature>
<keyword evidence="9" id="KW-0472">Membrane</keyword>
<comment type="caution">
    <text evidence="7">Lacks conserved residue(s) required for the propagation of feature annotation.</text>
</comment>
<evidence type="ECO:0000256" key="1">
    <source>
        <dbReference type="ARBA" id="ARBA00012513"/>
    </source>
</evidence>
<dbReference type="PROSITE" id="PS50026">
    <property type="entry name" value="EGF_3"/>
    <property type="match status" value="1"/>
</dbReference>
<dbReference type="PANTHER" id="PTHR32444:SF235">
    <property type="entry name" value="OS01G0783900 PROTEIN"/>
    <property type="match status" value="1"/>
</dbReference>
<dbReference type="Proteomes" id="UP001370490">
    <property type="component" value="Unassembled WGS sequence"/>
</dbReference>
<evidence type="ECO:0000256" key="4">
    <source>
        <dbReference type="ARBA" id="ARBA00023180"/>
    </source>
</evidence>
<evidence type="ECO:0000256" key="5">
    <source>
        <dbReference type="ARBA" id="ARBA00047899"/>
    </source>
</evidence>
<keyword evidence="7" id="KW-0245">EGF-like domain</keyword>
<dbReference type="EMBL" id="JBAMMX010000022">
    <property type="protein sequence ID" value="KAK6918936.1"/>
    <property type="molecule type" value="Genomic_DNA"/>
</dbReference>
<keyword evidence="9" id="KW-1133">Transmembrane helix</keyword>
<feature type="domain" description="EGF-like" evidence="12">
    <location>
        <begin position="311"/>
        <end position="348"/>
    </location>
</feature>
<keyword evidence="4" id="KW-0325">Glycoprotein</keyword>
<dbReference type="GO" id="GO:0004674">
    <property type="term" value="F:protein serine/threonine kinase activity"/>
    <property type="evidence" value="ECO:0007669"/>
    <property type="project" value="UniProtKB-EC"/>
</dbReference>
<comment type="catalytic activity">
    <reaction evidence="6">
        <text>L-seryl-[protein] + ATP = O-phospho-L-seryl-[protein] + ADP + H(+)</text>
        <dbReference type="Rhea" id="RHEA:17989"/>
        <dbReference type="Rhea" id="RHEA-COMP:9863"/>
        <dbReference type="Rhea" id="RHEA-COMP:11604"/>
        <dbReference type="ChEBI" id="CHEBI:15378"/>
        <dbReference type="ChEBI" id="CHEBI:29999"/>
        <dbReference type="ChEBI" id="CHEBI:30616"/>
        <dbReference type="ChEBI" id="CHEBI:83421"/>
        <dbReference type="ChEBI" id="CHEBI:456216"/>
        <dbReference type="EC" id="2.7.11.1"/>
    </reaction>
</comment>
<dbReference type="AlphaFoldDB" id="A0AAN8UVR0"/>
<organism evidence="15 16">
    <name type="scientific">Dillenia turbinata</name>
    <dbReference type="NCBI Taxonomy" id="194707"/>
    <lineage>
        <taxon>Eukaryota</taxon>
        <taxon>Viridiplantae</taxon>
        <taxon>Streptophyta</taxon>
        <taxon>Embryophyta</taxon>
        <taxon>Tracheophyta</taxon>
        <taxon>Spermatophyta</taxon>
        <taxon>Magnoliopsida</taxon>
        <taxon>eudicotyledons</taxon>
        <taxon>Gunneridae</taxon>
        <taxon>Pentapetalae</taxon>
        <taxon>Dilleniales</taxon>
        <taxon>Dilleniaceae</taxon>
        <taxon>Dillenia</taxon>
    </lineage>
</organism>
<dbReference type="InterPro" id="IPR001245">
    <property type="entry name" value="Ser-Thr/Tyr_kinase_cat_dom"/>
</dbReference>
<dbReference type="FunFam" id="3.30.200.20:FF:001238">
    <property type="entry name" value="Os08g0179000 protein"/>
    <property type="match status" value="1"/>
</dbReference>
<dbReference type="InterPro" id="IPR000742">
    <property type="entry name" value="EGF"/>
</dbReference>
<evidence type="ECO:0000256" key="2">
    <source>
        <dbReference type="ARBA" id="ARBA00022729"/>
    </source>
</evidence>
<feature type="compositionally biased region" description="Low complexity" evidence="8">
    <location>
        <begin position="994"/>
        <end position="1004"/>
    </location>
</feature>
<comment type="catalytic activity">
    <reaction evidence="5">
        <text>L-threonyl-[protein] + ATP = O-phospho-L-threonyl-[protein] + ADP + H(+)</text>
        <dbReference type="Rhea" id="RHEA:46608"/>
        <dbReference type="Rhea" id="RHEA-COMP:11060"/>
        <dbReference type="Rhea" id="RHEA-COMP:11605"/>
        <dbReference type="ChEBI" id="CHEBI:15378"/>
        <dbReference type="ChEBI" id="CHEBI:30013"/>
        <dbReference type="ChEBI" id="CHEBI:30616"/>
        <dbReference type="ChEBI" id="CHEBI:61977"/>
        <dbReference type="ChEBI" id="CHEBI:456216"/>
        <dbReference type="EC" id="2.7.11.1"/>
    </reaction>
</comment>
<evidence type="ECO:0000256" key="6">
    <source>
        <dbReference type="ARBA" id="ARBA00048679"/>
    </source>
</evidence>
<dbReference type="Gene3D" id="3.30.200.20">
    <property type="entry name" value="Phosphorylase Kinase, domain 1"/>
    <property type="match status" value="1"/>
</dbReference>
<gene>
    <name evidence="15" type="ORF">RJ641_017358</name>
</gene>
<feature type="domain" description="Protein kinase" evidence="11">
    <location>
        <begin position="789"/>
        <end position="1020"/>
    </location>
</feature>
<dbReference type="GO" id="GO:0048544">
    <property type="term" value="P:recognition of pollen"/>
    <property type="evidence" value="ECO:0007669"/>
    <property type="project" value="InterPro"/>
</dbReference>
<dbReference type="InterPro" id="IPR000858">
    <property type="entry name" value="S_locus_glycoprot_dom"/>
</dbReference>
<dbReference type="Gene3D" id="2.90.10.10">
    <property type="entry name" value="Bulb-type lectin domain"/>
    <property type="match status" value="1"/>
</dbReference>
<name>A0AAN8UVR0_9MAGN</name>
<evidence type="ECO:0000313" key="15">
    <source>
        <dbReference type="EMBL" id="KAK6918936.1"/>
    </source>
</evidence>
<evidence type="ECO:0000259" key="11">
    <source>
        <dbReference type="PROSITE" id="PS50011"/>
    </source>
</evidence>
<dbReference type="EC" id="2.7.11.1" evidence="1"/>
<evidence type="ECO:0000259" key="14">
    <source>
        <dbReference type="PROSITE" id="PS50948"/>
    </source>
</evidence>
<keyword evidence="16" id="KW-1185">Reference proteome</keyword>
<dbReference type="InterPro" id="IPR003609">
    <property type="entry name" value="Pan_app"/>
</dbReference>
<feature type="transmembrane region" description="Helical" evidence="9">
    <location>
        <begin position="707"/>
        <end position="731"/>
    </location>
</feature>
<feature type="signal peptide" evidence="10">
    <location>
        <begin position="1"/>
        <end position="38"/>
    </location>
</feature>
<dbReference type="Pfam" id="PF01453">
    <property type="entry name" value="B_lectin"/>
    <property type="match status" value="1"/>
</dbReference>
<evidence type="ECO:0000256" key="7">
    <source>
        <dbReference type="PROSITE-ProRule" id="PRU00076"/>
    </source>
</evidence>
<evidence type="ECO:0000259" key="12">
    <source>
        <dbReference type="PROSITE" id="PS50026"/>
    </source>
</evidence>
<dbReference type="Pfam" id="PF00954">
    <property type="entry name" value="S_locus_glycop"/>
    <property type="match status" value="1"/>
</dbReference>
<dbReference type="FunFam" id="1.10.510.10:FF:001722">
    <property type="entry name" value="G-type lectin S-receptor-like serine/threonine-protein kinase B120"/>
    <property type="match status" value="1"/>
</dbReference>
<evidence type="ECO:0000313" key="16">
    <source>
        <dbReference type="Proteomes" id="UP001370490"/>
    </source>
</evidence>
<comment type="caution">
    <text evidence="15">The sequence shown here is derived from an EMBL/GenBank/DDBJ whole genome shotgun (WGS) entry which is preliminary data.</text>
</comment>
<evidence type="ECO:0000256" key="3">
    <source>
        <dbReference type="ARBA" id="ARBA00023157"/>
    </source>
</evidence>
<dbReference type="GO" id="GO:0005524">
    <property type="term" value="F:ATP binding"/>
    <property type="evidence" value="ECO:0007669"/>
    <property type="project" value="InterPro"/>
</dbReference>
<dbReference type="Pfam" id="PF07714">
    <property type="entry name" value="PK_Tyr_Ser-Thr"/>
    <property type="match status" value="2"/>
</dbReference>
<dbReference type="CDD" id="cd01098">
    <property type="entry name" value="PAN_AP_plant"/>
    <property type="match status" value="1"/>
</dbReference>
<dbReference type="InterPro" id="IPR011009">
    <property type="entry name" value="Kinase-like_dom_sf"/>
</dbReference>
<dbReference type="Pfam" id="PF08276">
    <property type="entry name" value="PAN_2"/>
    <property type="match status" value="1"/>
</dbReference>
<dbReference type="PROSITE" id="PS50948">
    <property type="entry name" value="PAN"/>
    <property type="match status" value="1"/>
</dbReference>
<evidence type="ECO:0000256" key="8">
    <source>
        <dbReference type="SAM" id="MobiDB-lite"/>
    </source>
</evidence>
<keyword evidence="9" id="KW-0812">Transmembrane</keyword>
<evidence type="ECO:0000256" key="9">
    <source>
        <dbReference type="SAM" id="Phobius"/>
    </source>
</evidence>
<feature type="region of interest" description="Disordered" evidence="8">
    <location>
        <begin position="994"/>
        <end position="1020"/>
    </location>
</feature>
<dbReference type="SMART" id="SM00108">
    <property type="entry name" value="B_lectin"/>
    <property type="match status" value="1"/>
</dbReference>
<reference evidence="15 16" key="1">
    <citation type="submission" date="2023-12" db="EMBL/GenBank/DDBJ databases">
        <title>A high-quality genome assembly for Dillenia turbinata (Dilleniales).</title>
        <authorList>
            <person name="Chanderbali A."/>
        </authorList>
    </citation>
    <scope>NUCLEOTIDE SEQUENCE [LARGE SCALE GENOMIC DNA]</scope>
    <source>
        <strain evidence="15">LSX21</strain>
        <tissue evidence="15">Leaf</tissue>
    </source>
</reference>
<dbReference type="Gene3D" id="1.10.510.10">
    <property type="entry name" value="Transferase(Phosphotransferase) domain 1"/>
    <property type="match status" value="1"/>
</dbReference>
<dbReference type="SUPFAM" id="SSF51110">
    <property type="entry name" value="alpha-D-mannose-specific plant lectins"/>
    <property type="match status" value="1"/>
</dbReference>
<feature type="domain" description="Apple" evidence="14">
    <location>
        <begin position="359"/>
        <end position="455"/>
    </location>
</feature>
<dbReference type="InterPro" id="IPR036426">
    <property type="entry name" value="Bulb-type_lectin_dom_sf"/>
</dbReference>
<keyword evidence="3" id="KW-1015">Disulfide bond</keyword>
<protein>
    <recommendedName>
        <fullName evidence="1">non-specific serine/threonine protein kinase</fullName>
        <ecNumber evidence="1">2.7.11.1</ecNumber>
    </recommendedName>
</protein>
<feature type="chain" id="PRO_5042829448" description="non-specific serine/threonine protein kinase" evidence="10">
    <location>
        <begin position="39"/>
        <end position="1020"/>
    </location>
</feature>
<dbReference type="PANTHER" id="PTHR32444">
    <property type="entry name" value="BULB-TYPE LECTIN DOMAIN-CONTAINING PROTEIN"/>
    <property type="match status" value="1"/>
</dbReference>
<proteinExistence type="predicted"/>
<dbReference type="CDD" id="cd00028">
    <property type="entry name" value="B_lectin"/>
    <property type="match status" value="1"/>
</dbReference>
<dbReference type="SUPFAM" id="SSF56112">
    <property type="entry name" value="Protein kinase-like (PK-like)"/>
    <property type="match status" value="1"/>
</dbReference>
<sequence>MKARRRLRTPTRWCESYKLHIFLSFHIVFFCSLPDVAARDTISADTLNISDAKQESLVSAGGKFELGFFTPGGNSSNRRYVGIWYYKVNPFTVVWVANRENPVVDKTGVFGLAQDGELKVFDEAGLSHWNSNCIDNLNLQSNRSARLMDSGNLVFIEENQDDHSHKILWESFKEPTDTFLPGMQMDENTTLTSWKAPDDPAPGDFIFQQDQSNEENQYVIRNQSSFYWRSSKLRPDDMPTAISYLLLNITGNKNEGIELTNNTIDSRNEVFNNQWSPAEHTYIRLKMSSLGRIEYRQWVNEKDWDLIWFKPSDRCNKYSACGKFGSCNVDSGFLKCKCLPGFKPSAPEYWESGDYSGGCLRNMPLLDKSSKFLTLKRMKVGRPDLCYKEAHNESECREGCLNNSDCEAYTYDTFENSKKCRDCDAISGTCCIWDKEIYDLQENLDNGNDINVRVAIDTANALRCGMGSEFQKAITWRDLSNLKVNLRKRDKFIWLWSLHAIFHFYFAELTRTCETCGTYMLPYPLSMGKNCGDPQYFNFQCNNDSGTYSFNTRRGSYPVVSINQEKKSFVIQVKDQESCLSRNSKDVLQLDEESPFSVNSPCYNGHDINSFATSSRGRDMEVFWKPPEEPPCSSSKDCVDWPNSSCNETTDGTKRCLCNANFQWNGTSLNCTQAIFASCLPEIEPEGSSPGGHDNQLEKPSSKWNKMVLVLVVTFTSVTIFVVLLGLIYFWRRRMARRKENREKALRLYDCEKRVKEFLDSDQFNEEDKKGIDVPFFDLEIILEATDYFSDANKLGQGGFGPVYKGKFPEGLLVAVKRLSSGSGQGLEEFKNEVVLIAKLQHRNLVRLLGYCVAGDEKILLYEYMPNKSLDSFIFEYALDGTFSIKSDVFSFGVVLLEIISGKRNMGFYKSENAPSLLGHAWRLWMEDKAFELLDRRLKESCSRNEVMKCINVGLLCVQEDPSDRPTMSNVVFMLGSETATLPTPKQPAFVLRSTPSATASSSSKPDTIMLSPVTAEDVD</sequence>
<evidence type="ECO:0000259" key="13">
    <source>
        <dbReference type="PROSITE" id="PS50927"/>
    </source>
</evidence>
<accession>A0AAN8UVR0</accession>
<evidence type="ECO:0000256" key="10">
    <source>
        <dbReference type="SAM" id="SignalP"/>
    </source>
</evidence>
<keyword evidence="2 10" id="KW-0732">Signal</keyword>
<dbReference type="InterPro" id="IPR001480">
    <property type="entry name" value="Bulb-type_lectin_dom"/>
</dbReference>
<dbReference type="PROSITE" id="PS50927">
    <property type="entry name" value="BULB_LECTIN"/>
    <property type="match status" value="1"/>
</dbReference>
<dbReference type="InterPro" id="IPR000719">
    <property type="entry name" value="Prot_kinase_dom"/>
</dbReference>